<feature type="domain" description="AB hydrolase-1" evidence="1">
    <location>
        <begin position="57"/>
        <end position="269"/>
    </location>
</feature>
<dbReference type="Gene3D" id="3.40.50.1820">
    <property type="entry name" value="alpha/beta hydrolase"/>
    <property type="match status" value="1"/>
</dbReference>
<dbReference type="RefSeq" id="WP_246409811.1">
    <property type="nucleotide sequence ID" value="NZ_JACHIP010000009.1"/>
</dbReference>
<dbReference type="InterPro" id="IPR029058">
    <property type="entry name" value="AB_hydrolase_fold"/>
</dbReference>
<evidence type="ECO:0000313" key="2">
    <source>
        <dbReference type="EMBL" id="MBB5060095.1"/>
    </source>
</evidence>
<reference evidence="2 3" key="1">
    <citation type="submission" date="2020-08" db="EMBL/GenBank/DDBJ databases">
        <title>Genomic Encyclopedia of Type Strains, Phase IV (KMG-V): Genome sequencing to study the core and pangenomes of soil and plant-associated prokaryotes.</title>
        <authorList>
            <person name="Whitman W."/>
        </authorList>
    </citation>
    <scope>NUCLEOTIDE SEQUENCE [LARGE SCALE GENOMIC DNA]</scope>
    <source>
        <strain evidence="2 3">M8UP14</strain>
    </source>
</reference>
<comment type="caution">
    <text evidence="2">The sequence shown here is derived from an EMBL/GenBank/DDBJ whole genome shotgun (WGS) entry which is preliminary data.</text>
</comment>
<dbReference type="InterPro" id="IPR000073">
    <property type="entry name" value="AB_hydrolase_1"/>
</dbReference>
<proteinExistence type="predicted"/>
<evidence type="ECO:0000259" key="1">
    <source>
        <dbReference type="Pfam" id="PF12697"/>
    </source>
</evidence>
<name>A0A7W8E7C1_9BACT</name>
<gene>
    <name evidence="2" type="ORF">HDF16_004831</name>
</gene>
<keyword evidence="3" id="KW-1185">Reference proteome</keyword>
<organism evidence="2 3">
    <name type="scientific">Granulicella aggregans</name>
    <dbReference type="NCBI Taxonomy" id="474949"/>
    <lineage>
        <taxon>Bacteria</taxon>
        <taxon>Pseudomonadati</taxon>
        <taxon>Acidobacteriota</taxon>
        <taxon>Terriglobia</taxon>
        <taxon>Terriglobales</taxon>
        <taxon>Acidobacteriaceae</taxon>
        <taxon>Granulicella</taxon>
    </lineage>
</organism>
<dbReference type="Proteomes" id="UP000540989">
    <property type="component" value="Unassembled WGS sequence"/>
</dbReference>
<accession>A0A7W8E7C1</accession>
<evidence type="ECO:0000313" key="3">
    <source>
        <dbReference type="Proteomes" id="UP000540989"/>
    </source>
</evidence>
<dbReference type="PANTHER" id="PTHR37017">
    <property type="entry name" value="AB HYDROLASE-1 DOMAIN-CONTAINING PROTEIN-RELATED"/>
    <property type="match status" value="1"/>
</dbReference>
<sequence length="287" mass="30249">MQHREQAVMQVLHSERDNLMNLRRNLLATFLCVPLVSLSVSVAGLSQVPSKGPIKNVVLVHGAWADGSSWLKLLPLLEAKGLHVVCVQIPLTSFAEDVAATKRIIDAQEGPVLLVGHSYGGAVITEAGNEPKVAGLVYVAAFAPDQGESAGSLGKPYGATPGVGELRPLSDGFLVLTEKGILEDFAPDVALADRTLMIATQVPTQGAALGAPITTAAWRTKPSWFVVAANDRMIAPEQERVTAKRMNAKTLTLSTSHVPMISKPKEVADFIIGAASAESSPNPPGNL</sequence>
<dbReference type="EMBL" id="JACHIP010000009">
    <property type="protein sequence ID" value="MBB5060095.1"/>
    <property type="molecule type" value="Genomic_DNA"/>
</dbReference>
<protein>
    <submittedName>
        <fullName evidence="2">Pimeloyl-ACP methyl ester carboxylesterase</fullName>
    </submittedName>
</protein>
<dbReference type="InterPro" id="IPR052897">
    <property type="entry name" value="Sec-Metab_Biosynth_Hydrolase"/>
</dbReference>
<dbReference type="Pfam" id="PF12697">
    <property type="entry name" value="Abhydrolase_6"/>
    <property type="match status" value="1"/>
</dbReference>
<dbReference type="SUPFAM" id="SSF53474">
    <property type="entry name" value="alpha/beta-Hydrolases"/>
    <property type="match status" value="1"/>
</dbReference>
<dbReference type="AlphaFoldDB" id="A0A7W8E7C1"/>
<dbReference type="PANTHER" id="PTHR37017:SF11">
    <property type="entry name" value="ESTERASE_LIPASE_THIOESTERASE DOMAIN-CONTAINING PROTEIN"/>
    <property type="match status" value="1"/>
</dbReference>